<evidence type="ECO:0000313" key="2">
    <source>
        <dbReference type="EMBL" id="OBS23193.1"/>
    </source>
</evidence>
<dbReference type="Proteomes" id="UP000091967">
    <property type="component" value="Unassembled WGS sequence"/>
</dbReference>
<dbReference type="Pfam" id="PF06985">
    <property type="entry name" value="HET"/>
    <property type="match status" value="1"/>
</dbReference>
<keyword evidence="3" id="KW-1185">Reference proteome</keyword>
<accession>A0A1B8ARQ8</accession>
<evidence type="ECO:0000313" key="3">
    <source>
        <dbReference type="Proteomes" id="UP000091967"/>
    </source>
</evidence>
<gene>
    <name evidence="2" type="ORF">FPOA_03747</name>
</gene>
<dbReference type="PANTHER" id="PTHR33112">
    <property type="entry name" value="DOMAIN PROTEIN, PUTATIVE-RELATED"/>
    <property type="match status" value="1"/>
</dbReference>
<dbReference type="PANTHER" id="PTHR33112:SF9">
    <property type="entry name" value="HETEROKARYON INCOMPATIBILITY DOMAIN-CONTAINING PROTEIN"/>
    <property type="match status" value="1"/>
</dbReference>
<organism evidence="2 3">
    <name type="scientific">Fusarium poae</name>
    <dbReference type="NCBI Taxonomy" id="36050"/>
    <lineage>
        <taxon>Eukaryota</taxon>
        <taxon>Fungi</taxon>
        <taxon>Dikarya</taxon>
        <taxon>Ascomycota</taxon>
        <taxon>Pezizomycotina</taxon>
        <taxon>Sordariomycetes</taxon>
        <taxon>Hypocreomycetidae</taxon>
        <taxon>Hypocreales</taxon>
        <taxon>Nectriaceae</taxon>
        <taxon>Fusarium</taxon>
    </lineage>
</organism>
<name>A0A1B8ARQ8_FUSPO</name>
<comment type="caution">
    <text evidence="2">The sequence shown here is derived from an EMBL/GenBank/DDBJ whole genome shotgun (WGS) entry which is preliminary data.</text>
</comment>
<dbReference type="InterPro" id="IPR010730">
    <property type="entry name" value="HET"/>
</dbReference>
<evidence type="ECO:0000259" key="1">
    <source>
        <dbReference type="Pfam" id="PF06985"/>
    </source>
</evidence>
<feature type="domain" description="Heterokaryon incompatibility" evidence="1">
    <location>
        <begin position="8"/>
        <end position="132"/>
    </location>
</feature>
<sequence>MKRQIPWPQLPRTIQDAIELTRHLGVKYLWVDALCILQSEGLDDQKHREDWSCEVVRFGKYYENALLTIAATGGSSSEQGLFFSRPLSQFGPTSITFQTADHSIYTVRSRVLDWRTETITAPLFKRGWAIQERLLSRRVLHFARNMILWECQECRATELDPKGLNPRGLDDDGGVEDECITKYRDLHVMDLTPQDAIEEWYRFLHIYSKSNFTFVSDRLPALSGIATIIQKHVKQRYIAGLWELDIARGLAWYSWGPFSFDTPHLSGPRITSSPKKADSQLKLPSWSWAVSKSCILYFSNHDWTPLVELESYEVDSQGTSTSGQLRGAKLTLRGVLAMVNLSDLGFVPHADKVNVLRRGLEDYVSRFEAVCMDTILDSQTGYGFYPCLLLGSASPGSGDDTAGGALILKMTGQCLDNVKVYQRVGFMSLPIDECLSVFTGKKTTINLV</sequence>
<proteinExistence type="predicted"/>
<dbReference type="AlphaFoldDB" id="A0A1B8ARQ8"/>
<protein>
    <recommendedName>
        <fullName evidence="1">Heterokaryon incompatibility domain-containing protein</fullName>
    </recommendedName>
</protein>
<dbReference type="OMA" id="LASTWIR"/>
<reference evidence="2 3" key="1">
    <citation type="submission" date="2016-06" db="EMBL/GenBank/DDBJ databases">
        <title>Living apart together: crosstalk between the core and supernumerary genomes in a fungal plant pathogen.</title>
        <authorList>
            <person name="Vanheule A."/>
            <person name="Audenaert K."/>
            <person name="Warris S."/>
            <person name="Van De Geest H."/>
            <person name="Schijlen E."/>
            <person name="Hofte M."/>
            <person name="De Saeger S."/>
            <person name="Haesaert G."/>
            <person name="Waalwijk C."/>
            <person name="Van Der Lee T."/>
        </authorList>
    </citation>
    <scope>NUCLEOTIDE SEQUENCE [LARGE SCALE GENOMIC DNA]</scope>
    <source>
        <strain evidence="2 3">2516</strain>
    </source>
</reference>
<dbReference type="STRING" id="36050.A0A1B8ARQ8"/>
<dbReference type="EMBL" id="LYXU01000002">
    <property type="protein sequence ID" value="OBS23193.1"/>
    <property type="molecule type" value="Genomic_DNA"/>
</dbReference>